<evidence type="ECO:0000313" key="1">
    <source>
        <dbReference type="EMBL" id="OSD02418.1"/>
    </source>
</evidence>
<dbReference type="EMBL" id="KZ084105">
    <property type="protein sequence ID" value="OSD02418.1"/>
    <property type="molecule type" value="Genomic_DNA"/>
</dbReference>
<sequence length="150" mass="17004">MTGTPPVYVAQKPSTMFHARITTNAALHMCIARNDSGQRKGTVCASRNECYTRRQCLHEINQRPTSISQVTLLELRRIARYIGIEGHSSAQHTNATIRENTRGLRPRDVCSVLFRICMIFWSALSALKVGSTRKSQGPQAYKRTWVRCRP</sequence>
<protein>
    <submittedName>
        <fullName evidence="1">Uncharacterized protein</fullName>
    </submittedName>
</protein>
<gene>
    <name evidence="1" type="ORF">PYCCODRAFT_402089</name>
</gene>
<name>A0A1Y2IMU3_TRAC3</name>
<proteinExistence type="predicted"/>
<accession>A0A1Y2IMU3</accession>
<reference evidence="1 2" key="1">
    <citation type="journal article" date="2015" name="Biotechnol. Biofuels">
        <title>Enhanced degradation of softwood versus hardwood by the white-rot fungus Pycnoporus coccineus.</title>
        <authorList>
            <person name="Couturier M."/>
            <person name="Navarro D."/>
            <person name="Chevret D."/>
            <person name="Henrissat B."/>
            <person name="Piumi F."/>
            <person name="Ruiz-Duenas F.J."/>
            <person name="Martinez A.T."/>
            <person name="Grigoriev I.V."/>
            <person name="Riley R."/>
            <person name="Lipzen A."/>
            <person name="Berrin J.G."/>
            <person name="Master E.R."/>
            <person name="Rosso M.N."/>
        </authorList>
    </citation>
    <scope>NUCLEOTIDE SEQUENCE [LARGE SCALE GENOMIC DNA]</scope>
    <source>
        <strain evidence="1 2">BRFM310</strain>
    </source>
</reference>
<keyword evidence="2" id="KW-1185">Reference proteome</keyword>
<evidence type="ECO:0000313" key="2">
    <source>
        <dbReference type="Proteomes" id="UP000193067"/>
    </source>
</evidence>
<dbReference type="AlphaFoldDB" id="A0A1Y2IMU3"/>
<dbReference type="Proteomes" id="UP000193067">
    <property type="component" value="Unassembled WGS sequence"/>
</dbReference>
<organism evidence="1 2">
    <name type="scientific">Trametes coccinea (strain BRFM310)</name>
    <name type="common">Pycnoporus coccineus</name>
    <dbReference type="NCBI Taxonomy" id="1353009"/>
    <lineage>
        <taxon>Eukaryota</taxon>
        <taxon>Fungi</taxon>
        <taxon>Dikarya</taxon>
        <taxon>Basidiomycota</taxon>
        <taxon>Agaricomycotina</taxon>
        <taxon>Agaricomycetes</taxon>
        <taxon>Polyporales</taxon>
        <taxon>Polyporaceae</taxon>
        <taxon>Trametes</taxon>
    </lineage>
</organism>